<evidence type="ECO:0000259" key="8">
    <source>
        <dbReference type="PROSITE" id="PS51379"/>
    </source>
</evidence>
<comment type="caution">
    <text evidence="9">The sequence shown here is derived from an EMBL/GenBank/DDBJ whole genome shotgun (WGS) entry which is preliminary data.</text>
</comment>
<gene>
    <name evidence="9" type="ORF">D6D85_11510</name>
</gene>
<dbReference type="AlphaFoldDB" id="A0A429GGV8"/>
<dbReference type="SUPFAM" id="SSF54862">
    <property type="entry name" value="4Fe-4S ferredoxins"/>
    <property type="match status" value="1"/>
</dbReference>
<keyword evidence="10" id="KW-1185">Reference proteome</keyword>
<evidence type="ECO:0000313" key="10">
    <source>
        <dbReference type="Proteomes" id="UP000277582"/>
    </source>
</evidence>
<comment type="cofactor">
    <cofactor evidence="1">
        <name>[4Fe-4S] cluster</name>
        <dbReference type="ChEBI" id="CHEBI:49883"/>
    </cofactor>
</comment>
<sequence>MRISVDFATCQGCATCQALCPELFEVREDGKAWPKEIVEVEESELENLLSRIKEAASTCPLGCITYEVIK</sequence>
<dbReference type="PANTHER" id="PTHR36923:SF3">
    <property type="entry name" value="FERREDOXIN"/>
    <property type="match status" value="1"/>
</dbReference>
<dbReference type="PROSITE" id="PS51379">
    <property type="entry name" value="4FE4S_FER_2"/>
    <property type="match status" value="1"/>
</dbReference>
<evidence type="ECO:0000256" key="6">
    <source>
        <dbReference type="ARBA" id="ARBA00023014"/>
    </source>
</evidence>
<dbReference type="PRINTS" id="PR00352">
    <property type="entry name" value="3FE4SFRDOXIN"/>
</dbReference>
<dbReference type="GO" id="GO:0009055">
    <property type="term" value="F:electron transfer activity"/>
    <property type="evidence" value="ECO:0007669"/>
    <property type="project" value="UniProtKB-UniRule"/>
</dbReference>
<evidence type="ECO:0000256" key="7">
    <source>
        <dbReference type="RuleBase" id="RU368020"/>
    </source>
</evidence>
<dbReference type="GO" id="GO:0051536">
    <property type="term" value="F:iron-sulfur cluster binding"/>
    <property type="evidence" value="ECO:0007669"/>
    <property type="project" value="UniProtKB-KW"/>
</dbReference>
<dbReference type="GO" id="GO:0016491">
    <property type="term" value="F:oxidoreductase activity"/>
    <property type="evidence" value="ECO:0007669"/>
    <property type="project" value="UniProtKB-ARBA"/>
</dbReference>
<protein>
    <recommendedName>
        <fullName evidence="7">Ferredoxin</fullName>
    </recommendedName>
</protein>
<evidence type="ECO:0000256" key="5">
    <source>
        <dbReference type="ARBA" id="ARBA00023004"/>
    </source>
</evidence>
<evidence type="ECO:0000256" key="1">
    <source>
        <dbReference type="ARBA" id="ARBA00001966"/>
    </source>
</evidence>
<evidence type="ECO:0000256" key="4">
    <source>
        <dbReference type="ARBA" id="ARBA00022982"/>
    </source>
</evidence>
<dbReference type="Proteomes" id="UP000277582">
    <property type="component" value="Unassembled WGS sequence"/>
</dbReference>
<dbReference type="InterPro" id="IPR017896">
    <property type="entry name" value="4Fe4S_Fe-S-bd"/>
</dbReference>
<keyword evidence="6 7" id="KW-0411">Iron-sulfur</keyword>
<keyword evidence="5 7" id="KW-0408">Iron</keyword>
<evidence type="ECO:0000313" key="9">
    <source>
        <dbReference type="EMBL" id="RSN73130.1"/>
    </source>
</evidence>
<dbReference type="PROSITE" id="PS00198">
    <property type="entry name" value="4FE4S_FER_1"/>
    <property type="match status" value="1"/>
</dbReference>
<reference evidence="9 10" key="1">
    <citation type="submission" date="2018-10" db="EMBL/GenBank/DDBJ databases">
        <title>Co-occurring genomic capacity for anaerobic methane metabolism and dissimilatory sulfite reduction discovered in the Korarchaeota.</title>
        <authorList>
            <person name="Mckay L.J."/>
            <person name="Dlakic M."/>
            <person name="Fields M.W."/>
            <person name="Delmont T.O."/>
            <person name="Eren A.M."/>
            <person name="Jay Z.J."/>
            <person name="Klingelsmith K.B."/>
            <person name="Rusch D.B."/>
            <person name="Inskeep W.P."/>
        </authorList>
    </citation>
    <scope>NUCLEOTIDE SEQUENCE [LARGE SCALE GENOMIC DNA]</scope>
    <source>
        <strain evidence="9 10">MDKW</strain>
    </source>
</reference>
<evidence type="ECO:0000256" key="2">
    <source>
        <dbReference type="ARBA" id="ARBA00022448"/>
    </source>
</evidence>
<keyword evidence="3 7" id="KW-0479">Metal-binding</keyword>
<proteinExistence type="predicted"/>
<dbReference type="PANTHER" id="PTHR36923">
    <property type="entry name" value="FERREDOXIN"/>
    <property type="match status" value="1"/>
</dbReference>
<comment type="function">
    <text evidence="7">Ferredoxins are iron-sulfur proteins that transfer electrons in a wide variety of metabolic reactions.</text>
</comment>
<dbReference type="InterPro" id="IPR051269">
    <property type="entry name" value="Fe-S_cluster_ET"/>
</dbReference>
<dbReference type="Gene3D" id="3.30.70.20">
    <property type="match status" value="1"/>
</dbReference>
<dbReference type="InterPro" id="IPR017900">
    <property type="entry name" value="4Fe4S_Fe_S_CS"/>
</dbReference>
<accession>A0A429GGV8</accession>
<dbReference type="InterPro" id="IPR001080">
    <property type="entry name" value="3Fe4S_ferredoxin"/>
</dbReference>
<keyword evidence="2 7" id="KW-0813">Transport</keyword>
<keyword evidence="4 7" id="KW-0249">Electron transport</keyword>
<feature type="domain" description="4Fe-4S ferredoxin-type" evidence="8">
    <location>
        <begin position="1"/>
        <end position="29"/>
    </location>
</feature>
<dbReference type="GO" id="GO:0005506">
    <property type="term" value="F:iron ion binding"/>
    <property type="evidence" value="ECO:0007669"/>
    <property type="project" value="UniProtKB-UniRule"/>
</dbReference>
<dbReference type="EMBL" id="RCOS01000129">
    <property type="protein sequence ID" value="RSN73130.1"/>
    <property type="molecule type" value="Genomic_DNA"/>
</dbReference>
<organism evidence="9 10">
    <name type="scientific">Candidatus Methanodesulfokora washburnensis</name>
    <dbReference type="NCBI Taxonomy" id="2478471"/>
    <lineage>
        <taxon>Archaea</taxon>
        <taxon>Thermoproteota</taxon>
        <taxon>Candidatus Korarchaeia</taxon>
        <taxon>Candidatus Korarchaeia incertae sedis</taxon>
        <taxon>Candidatus Methanodesulfokora</taxon>
    </lineage>
</organism>
<dbReference type="OrthoDB" id="5583at2157"/>
<evidence type="ECO:0000256" key="3">
    <source>
        <dbReference type="ARBA" id="ARBA00022723"/>
    </source>
</evidence>
<name>A0A429GGV8_9CREN</name>
<dbReference type="Pfam" id="PF13459">
    <property type="entry name" value="Fer4_15"/>
    <property type="match status" value="1"/>
</dbReference>